<organism evidence="9 10">
    <name type="scientific">Dongia soli</name>
    <dbReference type="NCBI Taxonomy" id="600628"/>
    <lineage>
        <taxon>Bacteria</taxon>
        <taxon>Pseudomonadati</taxon>
        <taxon>Pseudomonadota</taxon>
        <taxon>Alphaproteobacteria</taxon>
        <taxon>Rhodospirillales</taxon>
        <taxon>Dongiaceae</taxon>
        <taxon>Dongia</taxon>
    </lineage>
</organism>
<evidence type="ECO:0000313" key="9">
    <source>
        <dbReference type="EMBL" id="MDY0884820.1"/>
    </source>
</evidence>
<reference evidence="9 10" key="1">
    <citation type="journal article" date="2016" name="Antonie Van Leeuwenhoek">
        <title>Dongia soli sp. nov., isolated from soil from Dokdo, Korea.</title>
        <authorList>
            <person name="Kim D.U."/>
            <person name="Lee H."/>
            <person name="Kim H."/>
            <person name="Kim S.G."/>
            <person name="Ka J.O."/>
        </authorList>
    </citation>
    <scope>NUCLEOTIDE SEQUENCE [LARGE SCALE GENOMIC DNA]</scope>
    <source>
        <strain evidence="9 10">D78</strain>
    </source>
</reference>
<feature type="transmembrane region" description="Helical" evidence="7">
    <location>
        <begin position="142"/>
        <end position="165"/>
    </location>
</feature>
<keyword evidence="10" id="KW-1185">Reference proteome</keyword>
<evidence type="ECO:0000256" key="7">
    <source>
        <dbReference type="SAM" id="Phobius"/>
    </source>
</evidence>
<dbReference type="PROSITE" id="PS50850">
    <property type="entry name" value="MFS"/>
    <property type="match status" value="1"/>
</dbReference>
<dbReference type="Gene3D" id="1.20.1250.20">
    <property type="entry name" value="MFS general substrate transporter like domains"/>
    <property type="match status" value="1"/>
</dbReference>
<feature type="transmembrane region" description="Helical" evidence="7">
    <location>
        <begin position="235"/>
        <end position="252"/>
    </location>
</feature>
<evidence type="ECO:0000256" key="6">
    <source>
        <dbReference type="ARBA" id="ARBA00023136"/>
    </source>
</evidence>
<keyword evidence="5 7" id="KW-1133">Transmembrane helix</keyword>
<keyword evidence="4 7" id="KW-0812">Transmembrane</keyword>
<feature type="transmembrane region" description="Helical" evidence="7">
    <location>
        <begin position="272"/>
        <end position="292"/>
    </location>
</feature>
<keyword evidence="3" id="KW-1003">Cell membrane</keyword>
<evidence type="ECO:0000256" key="5">
    <source>
        <dbReference type="ARBA" id="ARBA00022989"/>
    </source>
</evidence>
<feature type="transmembrane region" description="Helical" evidence="7">
    <location>
        <begin position="60"/>
        <end position="79"/>
    </location>
</feature>
<feature type="transmembrane region" description="Helical" evidence="7">
    <location>
        <begin position="337"/>
        <end position="354"/>
    </location>
</feature>
<feature type="transmembrane region" description="Helical" evidence="7">
    <location>
        <begin position="171"/>
        <end position="191"/>
    </location>
</feature>
<evidence type="ECO:0000256" key="3">
    <source>
        <dbReference type="ARBA" id="ARBA00022475"/>
    </source>
</evidence>
<feature type="transmembrane region" description="Helical" evidence="7">
    <location>
        <begin position="409"/>
        <end position="427"/>
    </location>
</feature>
<dbReference type="PANTHER" id="PTHR42718">
    <property type="entry name" value="MAJOR FACILITATOR SUPERFAMILY MULTIDRUG TRANSPORTER MFSC"/>
    <property type="match status" value="1"/>
</dbReference>
<feature type="transmembrane region" description="Helical" evidence="7">
    <location>
        <begin position="304"/>
        <end position="325"/>
    </location>
</feature>
<dbReference type="InterPro" id="IPR020846">
    <property type="entry name" value="MFS_dom"/>
</dbReference>
<feature type="transmembrane region" description="Helical" evidence="7">
    <location>
        <begin position="203"/>
        <end position="223"/>
    </location>
</feature>
<dbReference type="Gene3D" id="1.20.1720.10">
    <property type="entry name" value="Multidrug resistance protein D"/>
    <property type="match status" value="1"/>
</dbReference>
<dbReference type="InterPro" id="IPR036259">
    <property type="entry name" value="MFS_trans_sf"/>
</dbReference>
<keyword evidence="2" id="KW-0813">Transport</keyword>
<dbReference type="InterPro" id="IPR004638">
    <property type="entry name" value="EmrB-like"/>
</dbReference>
<dbReference type="Proteomes" id="UP001279642">
    <property type="component" value="Unassembled WGS sequence"/>
</dbReference>
<evidence type="ECO:0000256" key="2">
    <source>
        <dbReference type="ARBA" id="ARBA00022448"/>
    </source>
</evidence>
<dbReference type="SUPFAM" id="SSF103473">
    <property type="entry name" value="MFS general substrate transporter"/>
    <property type="match status" value="1"/>
</dbReference>
<sequence length="524" mass="55199">MTTMAGRTTAERMRERWVLAATIIASSMAFSDMTIVNVALPVLQENLRTSFAQAQWVVEAYTLLLSALILTGGAIGDLYGRRRIFSFGICLFALSSAACGLAPEPMTLIAARAVQGIGAALMMPGSLAIISATFPPERQGQAIGLWSASTGIAVAIAPAFGGWLIEISSWRWVFLINLPFAVIALAILYRRVPESRARHRHRLDWPGMALGTLGLGCLTYGLIEAGHAGLAHPAVPATLALGIIALAAFIFVESRSLTPMVPMKLFRRADFAGIQAFTFCLWAALSGALFFVPFRLMQIQSFNALQAGIALLPFVIIVSVLSRWAGKVSDRLGPRRPLIAGALFAGCGFILLAVPDAEANYLRGFMPALITIGIGMGICVAPVTVAAMRAAGSDRVGIASAINNMAARTGGLMAVAVFGLILAYRFAVALDHRLAGLGLPSEALQALAAERSKLAAAQLPEMLTAAQQAAVSQAIKEAFVNGYRWAMAAAGTLAFFSAIIAAVSLRKMSNEVKAPLPPGGADFG</sequence>
<protein>
    <submittedName>
        <fullName evidence="9">MFS transporter</fullName>
    </submittedName>
</protein>
<dbReference type="NCBIfam" id="TIGR00711">
    <property type="entry name" value="efflux_EmrB"/>
    <property type="match status" value="1"/>
</dbReference>
<keyword evidence="6 7" id="KW-0472">Membrane</keyword>
<dbReference type="CDD" id="cd17321">
    <property type="entry name" value="MFS_MMR_MDR_like"/>
    <property type="match status" value="1"/>
</dbReference>
<dbReference type="InterPro" id="IPR011701">
    <property type="entry name" value="MFS"/>
</dbReference>
<gene>
    <name evidence="9" type="ORF">SMD27_18395</name>
</gene>
<comment type="caution">
    <text evidence="9">The sequence shown here is derived from an EMBL/GenBank/DDBJ whole genome shotgun (WGS) entry which is preliminary data.</text>
</comment>
<accession>A0ABU5EFE2</accession>
<evidence type="ECO:0000259" key="8">
    <source>
        <dbReference type="PROSITE" id="PS50850"/>
    </source>
</evidence>
<evidence type="ECO:0000256" key="1">
    <source>
        <dbReference type="ARBA" id="ARBA00004651"/>
    </source>
</evidence>
<feature type="transmembrane region" description="Helical" evidence="7">
    <location>
        <begin position="366"/>
        <end position="388"/>
    </location>
</feature>
<feature type="transmembrane region" description="Helical" evidence="7">
    <location>
        <begin position="84"/>
        <end position="103"/>
    </location>
</feature>
<evidence type="ECO:0000256" key="4">
    <source>
        <dbReference type="ARBA" id="ARBA00022692"/>
    </source>
</evidence>
<comment type="subcellular location">
    <subcellularLocation>
        <location evidence="1">Cell membrane</location>
        <topology evidence="1">Multi-pass membrane protein</topology>
    </subcellularLocation>
</comment>
<name>A0ABU5EFE2_9PROT</name>
<evidence type="ECO:0000313" key="10">
    <source>
        <dbReference type="Proteomes" id="UP001279642"/>
    </source>
</evidence>
<feature type="transmembrane region" description="Helical" evidence="7">
    <location>
        <begin position="485"/>
        <end position="505"/>
    </location>
</feature>
<feature type="transmembrane region" description="Helical" evidence="7">
    <location>
        <begin position="17"/>
        <end position="40"/>
    </location>
</feature>
<dbReference type="Pfam" id="PF07690">
    <property type="entry name" value="MFS_1"/>
    <property type="match status" value="1"/>
</dbReference>
<dbReference type="RefSeq" id="WP_320509894.1">
    <property type="nucleotide sequence ID" value="NZ_JAXCLW010000006.1"/>
</dbReference>
<dbReference type="PANTHER" id="PTHR42718:SF42">
    <property type="entry name" value="EXPORT PROTEIN"/>
    <property type="match status" value="1"/>
</dbReference>
<feature type="transmembrane region" description="Helical" evidence="7">
    <location>
        <begin position="109"/>
        <end position="130"/>
    </location>
</feature>
<feature type="domain" description="Major facilitator superfamily (MFS) profile" evidence="8">
    <location>
        <begin position="18"/>
        <end position="453"/>
    </location>
</feature>
<proteinExistence type="predicted"/>
<dbReference type="EMBL" id="JAXCLW010000006">
    <property type="protein sequence ID" value="MDY0884820.1"/>
    <property type="molecule type" value="Genomic_DNA"/>
</dbReference>